<protein>
    <recommendedName>
        <fullName evidence="4">Small CPxCG-related zinc finger protein</fullName>
    </recommendedName>
</protein>
<evidence type="ECO:0000313" key="3">
    <source>
        <dbReference type="Proteomes" id="UP001596395"/>
    </source>
</evidence>
<feature type="region of interest" description="Disordered" evidence="1">
    <location>
        <begin position="52"/>
        <end position="84"/>
    </location>
</feature>
<sequence length="84" mass="8733">MTDATTIGACPHCGTAETNVYPRRDKHSSASRSRDPDAAYVCNDCGATFDELAERDRGPGGGHRRGTLAKALVEADPDAVGGDA</sequence>
<keyword evidence="3" id="KW-1185">Reference proteome</keyword>
<evidence type="ECO:0008006" key="4">
    <source>
        <dbReference type="Google" id="ProtNLM"/>
    </source>
</evidence>
<accession>A0ABD5V940</accession>
<dbReference type="Proteomes" id="UP001596395">
    <property type="component" value="Unassembled WGS sequence"/>
</dbReference>
<reference evidence="2 3" key="1">
    <citation type="journal article" date="2019" name="Int. J. Syst. Evol. Microbiol.">
        <title>The Global Catalogue of Microorganisms (GCM) 10K type strain sequencing project: providing services to taxonomists for standard genome sequencing and annotation.</title>
        <authorList>
            <consortium name="The Broad Institute Genomics Platform"/>
            <consortium name="The Broad Institute Genome Sequencing Center for Infectious Disease"/>
            <person name="Wu L."/>
            <person name="Ma J."/>
        </authorList>
    </citation>
    <scope>NUCLEOTIDE SEQUENCE [LARGE SCALE GENOMIC DNA]</scope>
    <source>
        <strain evidence="2 3">GX26</strain>
    </source>
</reference>
<evidence type="ECO:0000256" key="1">
    <source>
        <dbReference type="SAM" id="MobiDB-lite"/>
    </source>
</evidence>
<organism evidence="2 3">
    <name type="scientific">Halorubellus litoreus</name>
    <dbReference type="NCBI Taxonomy" id="755308"/>
    <lineage>
        <taxon>Archaea</taxon>
        <taxon>Methanobacteriati</taxon>
        <taxon>Methanobacteriota</taxon>
        <taxon>Stenosarchaea group</taxon>
        <taxon>Halobacteria</taxon>
        <taxon>Halobacteriales</taxon>
        <taxon>Halorubellaceae</taxon>
        <taxon>Halorubellus</taxon>
    </lineage>
</organism>
<feature type="region of interest" description="Disordered" evidence="1">
    <location>
        <begin position="18"/>
        <end position="37"/>
    </location>
</feature>
<comment type="caution">
    <text evidence="2">The sequence shown here is derived from an EMBL/GenBank/DDBJ whole genome shotgun (WGS) entry which is preliminary data.</text>
</comment>
<evidence type="ECO:0000313" key="2">
    <source>
        <dbReference type="EMBL" id="MFC6951934.1"/>
    </source>
</evidence>
<dbReference type="RefSeq" id="WP_336348940.1">
    <property type="nucleotide sequence ID" value="NZ_JAZAQL010000001.1"/>
</dbReference>
<name>A0ABD5V940_9EURY</name>
<dbReference type="AlphaFoldDB" id="A0ABD5V940"/>
<dbReference type="EMBL" id="JBHSXN010000001">
    <property type="protein sequence ID" value="MFC6951934.1"/>
    <property type="molecule type" value="Genomic_DNA"/>
</dbReference>
<gene>
    <name evidence="2" type="ORF">ACFQGB_03575</name>
</gene>
<proteinExistence type="predicted"/>